<dbReference type="GO" id="GO:0006357">
    <property type="term" value="P:regulation of transcription by RNA polymerase II"/>
    <property type="evidence" value="ECO:0007669"/>
    <property type="project" value="TreeGrafter"/>
</dbReference>
<comment type="subcellular location">
    <subcellularLocation>
        <location evidence="1">Nucleus</location>
    </subcellularLocation>
</comment>
<evidence type="ECO:0000313" key="6">
    <source>
        <dbReference type="EMBL" id="EOA30411.1"/>
    </source>
</evidence>
<keyword evidence="7" id="KW-1185">Reference proteome</keyword>
<keyword evidence="3" id="KW-0805">Transcription regulation</keyword>
<dbReference type="GO" id="GO:0016592">
    <property type="term" value="C:mediator complex"/>
    <property type="evidence" value="ECO:0007669"/>
    <property type="project" value="InterPro"/>
</dbReference>
<gene>
    <name evidence="6" type="ORF">CARUB_v10013537mg</name>
</gene>
<dbReference type="STRING" id="81985.R0G4U2"/>
<evidence type="ECO:0000256" key="2">
    <source>
        <dbReference type="ARBA" id="ARBA00008048"/>
    </source>
</evidence>
<evidence type="ECO:0000313" key="7">
    <source>
        <dbReference type="Proteomes" id="UP000029121"/>
    </source>
</evidence>
<evidence type="ECO:0008006" key="8">
    <source>
        <dbReference type="Google" id="ProtNLM"/>
    </source>
</evidence>
<evidence type="ECO:0000256" key="3">
    <source>
        <dbReference type="ARBA" id="ARBA00023015"/>
    </source>
</evidence>
<dbReference type="eggNOG" id="ENOG502QS7K">
    <property type="taxonomic scope" value="Eukaryota"/>
</dbReference>
<dbReference type="GO" id="GO:0003713">
    <property type="term" value="F:transcription coactivator activity"/>
    <property type="evidence" value="ECO:0007669"/>
    <property type="project" value="TreeGrafter"/>
</dbReference>
<evidence type="ECO:0000256" key="1">
    <source>
        <dbReference type="ARBA" id="ARBA00004123"/>
    </source>
</evidence>
<evidence type="ECO:0000256" key="4">
    <source>
        <dbReference type="ARBA" id="ARBA00023163"/>
    </source>
</evidence>
<dbReference type="PANTHER" id="PTHR13130">
    <property type="entry name" value="34 KDA TRANSCRIPTIONAL CO-ACTIVATOR-RELATED"/>
    <property type="match status" value="1"/>
</dbReference>
<dbReference type="EMBL" id="KB870807">
    <property type="protein sequence ID" value="EOA30411.1"/>
    <property type="molecule type" value="Genomic_DNA"/>
</dbReference>
<dbReference type="KEGG" id="crb:17893588"/>
<dbReference type="AlphaFoldDB" id="R0G4U2"/>
<proteinExistence type="inferred from homology"/>
<dbReference type="OrthoDB" id="1868004at2759"/>
<feature type="non-terminal residue" evidence="6">
    <location>
        <position position="1"/>
    </location>
</feature>
<comment type="similarity">
    <text evidence="2">Belongs to the Mediator complex subunit 27 family.</text>
</comment>
<dbReference type="InterPro" id="IPR021627">
    <property type="entry name" value="Mediator_Med27"/>
</dbReference>
<evidence type="ECO:0000256" key="5">
    <source>
        <dbReference type="ARBA" id="ARBA00023242"/>
    </source>
</evidence>
<dbReference type="Proteomes" id="UP000029121">
    <property type="component" value="Unassembled WGS sequence"/>
</dbReference>
<accession>R0G4U2</accession>
<organism evidence="6 7">
    <name type="scientific">Capsella rubella</name>
    <dbReference type="NCBI Taxonomy" id="81985"/>
    <lineage>
        <taxon>Eukaryota</taxon>
        <taxon>Viridiplantae</taxon>
        <taxon>Streptophyta</taxon>
        <taxon>Embryophyta</taxon>
        <taxon>Tracheophyta</taxon>
        <taxon>Spermatophyta</taxon>
        <taxon>Magnoliopsida</taxon>
        <taxon>eudicotyledons</taxon>
        <taxon>Gunneridae</taxon>
        <taxon>Pentapetalae</taxon>
        <taxon>rosids</taxon>
        <taxon>malvids</taxon>
        <taxon>Brassicales</taxon>
        <taxon>Brassicaceae</taxon>
        <taxon>Camelineae</taxon>
        <taxon>Capsella</taxon>
    </lineage>
</organism>
<protein>
    <recommendedName>
        <fullName evidence="8">Mediator of RNA polymerase II transcription subunit 27</fullName>
    </recommendedName>
</protein>
<dbReference type="PANTHER" id="PTHR13130:SF4">
    <property type="entry name" value="MEDIATOR OF RNA POLYMERASE II TRANSCRIPTION SUBUNIT 27"/>
    <property type="match status" value="1"/>
</dbReference>
<reference evidence="7" key="1">
    <citation type="journal article" date="2013" name="Nat. Genet.">
        <title>The Capsella rubella genome and the genomic consequences of rapid mating system evolution.</title>
        <authorList>
            <person name="Slotte T."/>
            <person name="Hazzouri K.M."/>
            <person name="Agren J.A."/>
            <person name="Koenig D."/>
            <person name="Maumus F."/>
            <person name="Guo Y.L."/>
            <person name="Steige K."/>
            <person name="Platts A.E."/>
            <person name="Escobar J.S."/>
            <person name="Newman L.K."/>
            <person name="Wang W."/>
            <person name="Mandakova T."/>
            <person name="Vello E."/>
            <person name="Smith L.M."/>
            <person name="Henz S.R."/>
            <person name="Steffen J."/>
            <person name="Takuno S."/>
            <person name="Brandvain Y."/>
            <person name="Coop G."/>
            <person name="Andolfatto P."/>
            <person name="Hu T.T."/>
            <person name="Blanchette M."/>
            <person name="Clark R.M."/>
            <person name="Quesneville H."/>
            <person name="Nordborg M."/>
            <person name="Gaut B.S."/>
            <person name="Lysak M.A."/>
            <person name="Jenkins J."/>
            <person name="Grimwood J."/>
            <person name="Chapman J."/>
            <person name="Prochnik S."/>
            <person name="Shu S."/>
            <person name="Rokhsar D."/>
            <person name="Schmutz J."/>
            <person name="Weigel D."/>
            <person name="Wright S.I."/>
        </authorList>
    </citation>
    <scope>NUCLEOTIDE SEQUENCE [LARGE SCALE GENOMIC DNA]</scope>
    <source>
        <strain evidence="7">cv. Monte Gargano</strain>
    </source>
</reference>
<dbReference type="Pfam" id="PF11571">
    <property type="entry name" value="Med27"/>
    <property type="match status" value="1"/>
</dbReference>
<keyword evidence="4" id="KW-0804">Transcription</keyword>
<name>R0G4U2_9BRAS</name>
<sequence length="494" mass="54762">QNCRRTQINKTRLKRKSYKIASIASSVSSFKNRVLSDSNVNISFSLSLSLSPEIILLLPSSSRTSISLKSKKLKSREIKSLNPPSQLMQTLHQSQLLQNSAEPANNQSESDAPPKQVAQAMERLNQAARVIADIRLGADRILEAMFVASQPRHTDMPLQLFLREDASMRQHLQDLRLIGKKLEESGVLTESLRSRSNSWGLHMPLVCPDGAVVAYAWKRQLAGQAGASAVDRTRLALKAFTDQKRRFFPHIDDGLKMEPKSKKLCASHLLLENGREEPVDYKTLPEIQSRLEKLVPDVKVSTYGRLNWLKRANYLLGSNSDDSTEGSKPIFQSSSKLRSGLQNEIVDKVAVIELSFPSLFRAVVSLNPAGSVDPDAVAFFSPDEGGSYLHARGVSVYHVFKQITEHAATALQYFLGFGTGTALYSLLLWICSFESLYSKPCSKCGRLVAMDNKSALILPPLLRAYQELPLVVKTGEIDLDVCEAYHSSCSPDDS</sequence>
<keyword evidence="5" id="KW-0539">Nucleus</keyword>